<evidence type="ECO:0000256" key="6">
    <source>
        <dbReference type="ARBA" id="ARBA00023235"/>
    </source>
</evidence>
<organism evidence="9 10">
    <name type="scientific">Phyllobacterium phragmitis</name>
    <dbReference type="NCBI Taxonomy" id="2670329"/>
    <lineage>
        <taxon>Bacteria</taxon>
        <taxon>Pseudomonadati</taxon>
        <taxon>Pseudomonadota</taxon>
        <taxon>Alphaproteobacteria</taxon>
        <taxon>Hyphomicrobiales</taxon>
        <taxon>Phyllobacteriaceae</taxon>
        <taxon>Phyllobacterium</taxon>
    </lineage>
</organism>
<dbReference type="EMBL" id="BAAFZP010000001">
    <property type="protein sequence ID" value="GAB1581520.1"/>
    <property type="molecule type" value="Genomic_DNA"/>
</dbReference>
<feature type="binding site" evidence="7">
    <location>
        <position position="146"/>
    </location>
    <ligand>
        <name>substrate</name>
    </ligand>
</feature>
<dbReference type="SUPFAM" id="SSF50621">
    <property type="entry name" value="Alanine racemase C-terminal domain-like"/>
    <property type="match status" value="1"/>
</dbReference>
<dbReference type="RefSeq" id="WP_407864334.1">
    <property type="nucleotide sequence ID" value="NZ_BAAFZP010000001.1"/>
</dbReference>
<evidence type="ECO:0000256" key="7">
    <source>
        <dbReference type="HAMAP-Rule" id="MF_01201"/>
    </source>
</evidence>
<dbReference type="EC" id="5.1.1.1" evidence="4 7"/>
<dbReference type="InterPro" id="IPR001608">
    <property type="entry name" value="Ala_racemase_N"/>
</dbReference>
<dbReference type="PANTHER" id="PTHR30511">
    <property type="entry name" value="ALANINE RACEMASE"/>
    <property type="match status" value="1"/>
</dbReference>
<dbReference type="HAMAP" id="MF_01201">
    <property type="entry name" value="Ala_racemase"/>
    <property type="match status" value="1"/>
</dbReference>
<dbReference type="Proteomes" id="UP001628091">
    <property type="component" value="Unassembled WGS sequence"/>
</dbReference>
<dbReference type="Pfam" id="PF00842">
    <property type="entry name" value="Ala_racemase_C"/>
    <property type="match status" value="1"/>
</dbReference>
<dbReference type="InterPro" id="IPR009006">
    <property type="entry name" value="Ala_racemase/Decarboxylase_C"/>
</dbReference>
<reference evidence="9 10" key="1">
    <citation type="submission" date="2024-10" db="EMBL/GenBank/DDBJ databases">
        <title>Isolation, draft genome sequencing and identification of Phyllobacterium sp. NSA23, isolated from leaf soil.</title>
        <authorList>
            <person name="Akita H."/>
        </authorList>
    </citation>
    <scope>NUCLEOTIDE SEQUENCE [LARGE SCALE GENOMIC DNA]</scope>
    <source>
        <strain evidence="9 10">NSA23</strain>
    </source>
</reference>
<feature type="active site" description="Proton acceptor; specific for D-alanine" evidence="7">
    <location>
        <position position="52"/>
    </location>
</feature>
<proteinExistence type="inferred from homology"/>
<keyword evidence="5 7" id="KW-0663">Pyridoxal phosphate</keyword>
<dbReference type="InterPro" id="IPR029066">
    <property type="entry name" value="PLP-binding_barrel"/>
</dbReference>
<feature type="active site" description="Proton acceptor; specific for L-alanine" evidence="7">
    <location>
        <position position="265"/>
    </location>
</feature>
<evidence type="ECO:0000313" key="10">
    <source>
        <dbReference type="Proteomes" id="UP001628091"/>
    </source>
</evidence>
<evidence type="ECO:0000256" key="4">
    <source>
        <dbReference type="ARBA" id="ARBA00013089"/>
    </source>
</evidence>
<comment type="cofactor">
    <cofactor evidence="2 7">
        <name>pyridoxal 5'-phosphate</name>
        <dbReference type="ChEBI" id="CHEBI:597326"/>
    </cofactor>
</comment>
<evidence type="ECO:0000256" key="3">
    <source>
        <dbReference type="ARBA" id="ARBA00007880"/>
    </source>
</evidence>
<feature type="binding site" evidence="7">
    <location>
        <position position="324"/>
    </location>
    <ligand>
        <name>substrate</name>
    </ligand>
</feature>
<feature type="domain" description="Alanine racemase C-terminal" evidence="8">
    <location>
        <begin position="244"/>
        <end position="381"/>
    </location>
</feature>
<evidence type="ECO:0000259" key="8">
    <source>
        <dbReference type="SMART" id="SM01005"/>
    </source>
</evidence>
<dbReference type="InterPro" id="IPR020622">
    <property type="entry name" value="Ala_racemase_pyridoxalP-BS"/>
</dbReference>
<comment type="caution">
    <text evidence="9">The sequence shown here is derived from an EMBL/GenBank/DDBJ whole genome shotgun (WGS) entry which is preliminary data.</text>
</comment>
<comment type="catalytic activity">
    <reaction evidence="1 7">
        <text>L-alanine = D-alanine</text>
        <dbReference type="Rhea" id="RHEA:20249"/>
        <dbReference type="ChEBI" id="CHEBI:57416"/>
        <dbReference type="ChEBI" id="CHEBI:57972"/>
        <dbReference type="EC" id="5.1.1.1"/>
    </reaction>
</comment>
<gene>
    <name evidence="9" type="primary">alr</name>
    <name evidence="9" type="ORF">PPNSA23_14630</name>
</gene>
<keyword evidence="6 7" id="KW-0413">Isomerase</keyword>
<dbReference type="Gene3D" id="3.20.20.10">
    <property type="entry name" value="Alanine racemase"/>
    <property type="match status" value="1"/>
</dbReference>
<dbReference type="SMART" id="SM01005">
    <property type="entry name" value="Ala_racemase_C"/>
    <property type="match status" value="1"/>
</dbReference>
<dbReference type="CDD" id="cd00430">
    <property type="entry name" value="PLPDE_III_AR"/>
    <property type="match status" value="1"/>
</dbReference>
<dbReference type="SUPFAM" id="SSF51419">
    <property type="entry name" value="PLP-binding barrel"/>
    <property type="match status" value="1"/>
</dbReference>
<evidence type="ECO:0000256" key="1">
    <source>
        <dbReference type="ARBA" id="ARBA00000316"/>
    </source>
</evidence>
<evidence type="ECO:0000313" key="9">
    <source>
        <dbReference type="EMBL" id="GAB1581520.1"/>
    </source>
</evidence>
<protein>
    <recommendedName>
        <fullName evidence="4 7">Alanine racemase</fullName>
        <ecNumber evidence="4 7">5.1.1.1</ecNumber>
    </recommendedName>
</protein>
<comment type="function">
    <text evidence="7">Catalyzes the interconversion of L-alanine and D-alanine. May also act on other amino acids.</text>
</comment>
<dbReference type="Pfam" id="PF01168">
    <property type="entry name" value="Ala_racemase_N"/>
    <property type="match status" value="1"/>
</dbReference>
<evidence type="ECO:0000256" key="2">
    <source>
        <dbReference type="ARBA" id="ARBA00001933"/>
    </source>
</evidence>
<dbReference type="InterPro" id="IPR011079">
    <property type="entry name" value="Ala_racemase_C"/>
</dbReference>
<dbReference type="NCBIfam" id="TIGR00492">
    <property type="entry name" value="alr"/>
    <property type="match status" value="1"/>
</dbReference>
<dbReference type="PANTHER" id="PTHR30511:SF0">
    <property type="entry name" value="ALANINE RACEMASE, CATABOLIC-RELATED"/>
    <property type="match status" value="1"/>
</dbReference>
<name>A0ABQ0GXW8_9HYPH</name>
<feature type="modified residue" description="N6-(pyridoxal phosphate)lysine" evidence="7">
    <location>
        <position position="52"/>
    </location>
</feature>
<dbReference type="PROSITE" id="PS00395">
    <property type="entry name" value="ALANINE_RACEMASE"/>
    <property type="match status" value="1"/>
</dbReference>
<accession>A0ABQ0GXW8</accession>
<dbReference type="Gene3D" id="2.40.37.10">
    <property type="entry name" value="Lyase, Ornithine Decarboxylase, Chain A, domain 1"/>
    <property type="match status" value="1"/>
</dbReference>
<keyword evidence="10" id="KW-1185">Reference proteome</keyword>
<comment type="similarity">
    <text evidence="3 7">Belongs to the alanine racemase family.</text>
</comment>
<dbReference type="InterPro" id="IPR000821">
    <property type="entry name" value="Ala_racemase"/>
</dbReference>
<evidence type="ECO:0000256" key="5">
    <source>
        <dbReference type="ARBA" id="ARBA00022898"/>
    </source>
</evidence>
<sequence>MISPPLEQPVLPTGTDRLLAGGRLTIDLDTLVDNWKALNARSRPGRAAAVVKADAYGCGIAQVVPALFAAGCDSFFVALPEEGLRVRDVAPRARIFVLNGLFDDAAPAFTDADLIPVLGSDHEIATWAKHGRRKPCAIHVDTGMNRLGLTPDEAIAFAENAKSVRPVLLMSHLACGDTPESGMNRQQLSIFQKVRAAFGEIESSLANSAGIFLGADYLFDLTRPGIALYGGEVVSGAANPMKPVVTAETRIVQIRHAVKGETAGYGAAMTLARDTRIAVCSTGYADGYLRSASGSGVPLRTTVTEGAHGFIAGRRVPVIGRITMDLTSFDVTDVPEDAIKAGDHIELFGPNIALDDVARAAGTIGYELLTGLGRRYHRRYIGAEIL</sequence>
<dbReference type="PRINTS" id="PR00992">
    <property type="entry name" value="ALARACEMASE"/>
</dbReference>
<comment type="pathway">
    <text evidence="7">Amino-acid biosynthesis; D-alanine biosynthesis; D-alanine from L-alanine: step 1/1.</text>
</comment>